<name>A0A5B6TFA1_9BACT</name>
<evidence type="ECO:0000259" key="8">
    <source>
        <dbReference type="PROSITE" id="PS50113"/>
    </source>
</evidence>
<dbReference type="Gene3D" id="1.10.287.130">
    <property type="match status" value="1"/>
</dbReference>
<gene>
    <name evidence="9" type="ORF">FOA19_12275</name>
</gene>
<protein>
    <recommendedName>
        <fullName evidence="2">histidine kinase</fullName>
        <ecNumber evidence="2">2.7.13.3</ecNumber>
    </recommendedName>
</protein>
<dbReference type="InterPro" id="IPR052162">
    <property type="entry name" value="Sensor_kinase/Photoreceptor"/>
</dbReference>
<dbReference type="InterPro" id="IPR003661">
    <property type="entry name" value="HisK_dim/P_dom"/>
</dbReference>
<dbReference type="PROSITE" id="PS50112">
    <property type="entry name" value="PAS"/>
    <property type="match status" value="1"/>
</dbReference>
<dbReference type="InterPro" id="IPR005467">
    <property type="entry name" value="His_kinase_dom"/>
</dbReference>
<evidence type="ECO:0000256" key="1">
    <source>
        <dbReference type="ARBA" id="ARBA00000085"/>
    </source>
</evidence>
<dbReference type="PANTHER" id="PTHR43304">
    <property type="entry name" value="PHYTOCHROME-LIKE PROTEIN CPH1"/>
    <property type="match status" value="1"/>
</dbReference>
<dbReference type="Gene3D" id="3.30.565.10">
    <property type="entry name" value="Histidine kinase-like ATPase, C-terminal domain"/>
    <property type="match status" value="1"/>
</dbReference>
<dbReference type="PRINTS" id="PR00344">
    <property type="entry name" value="BCTRLSENSOR"/>
</dbReference>
<dbReference type="EC" id="2.7.13.3" evidence="2"/>
<sequence length="402" mass="46437">MIESQILTISNRINWEKMTELSLDLFCTLDNNRFYQYASEACVDMLGYRSWEMEGMHYTDLVHPDDKTQTQQAFWAASSGTRQKFENRMIHKDGQEVWVLWSVAWSEEEGTLFCVGRDITDFKFKEQKSQKTEQRFKPVFMKEVLKQQIVPQLSDTQEETGCKETKLQLSQLTKDLIRKNADLQQFTYIVSHNLRTPVANAMGLANLLATTDRNSASFDRSLSYLRLSLYRMDNVLRDMNTILTIRDRRGNVEREQVNVKEVILQAMSSLEDQLRSAGATINLDITDGLTVQANKAYFYSIILNLLSNSVKYRAEERKLEVNIHCYRKSKTEAAISFSDNGSGFDMEKNRNNVFKLYKRFHTHTEGRGMGLFLIKTHLDSLGGRIEVDSQVGQGTCFQINLP</sequence>
<dbReference type="CDD" id="cd00130">
    <property type="entry name" value="PAS"/>
    <property type="match status" value="1"/>
</dbReference>
<keyword evidence="4" id="KW-0808">Transferase</keyword>
<dbReference type="RefSeq" id="WP_149091107.1">
    <property type="nucleotide sequence ID" value="NZ_VKKY01000002.1"/>
</dbReference>
<dbReference type="SUPFAM" id="SSF55874">
    <property type="entry name" value="ATPase domain of HSP90 chaperone/DNA topoisomerase II/histidine kinase"/>
    <property type="match status" value="1"/>
</dbReference>
<dbReference type="SMART" id="SM00091">
    <property type="entry name" value="PAS"/>
    <property type="match status" value="1"/>
</dbReference>
<evidence type="ECO:0000256" key="4">
    <source>
        <dbReference type="ARBA" id="ARBA00022679"/>
    </source>
</evidence>
<organism evidence="9 10">
    <name type="scientific">Rufibacter hautae</name>
    <dbReference type="NCBI Taxonomy" id="2595005"/>
    <lineage>
        <taxon>Bacteria</taxon>
        <taxon>Pseudomonadati</taxon>
        <taxon>Bacteroidota</taxon>
        <taxon>Cytophagia</taxon>
        <taxon>Cytophagales</taxon>
        <taxon>Hymenobacteraceae</taxon>
        <taxon>Rufibacter</taxon>
    </lineage>
</organism>
<dbReference type="GO" id="GO:0000155">
    <property type="term" value="F:phosphorelay sensor kinase activity"/>
    <property type="evidence" value="ECO:0007669"/>
    <property type="project" value="InterPro"/>
</dbReference>
<evidence type="ECO:0000256" key="5">
    <source>
        <dbReference type="ARBA" id="ARBA00022777"/>
    </source>
</evidence>
<evidence type="ECO:0000256" key="3">
    <source>
        <dbReference type="ARBA" id="ARBA00022553"/>
    </source>
</evidence>
<keyword evidence="10" id="KW-1185">Reference proteome</keyword>
<dbReference type="PROSITE" id="PS50113">
    <property type="entry name" value="PAC"/>
    <property type="match status" value="1"/>
</dbReference>
<dbReference type="CDD" id="cd00082">
    <property type="entry name" value="HisKA"/>
    <property type="match status" value="1"/>
</dbReference>
<evidence type="ECO:0000256" key="2">
    <source>
        <dbReference type="ARBA" id="ARBA00012438"/>
    </source>
</evidence>
<dbReference type="AlphaFoldDB" id="A0A5B6TFA1"/>
<dbReference type="InterPro" id="IPR013655">
    <property type="entry name" value="PAS_fold_3"/>
</dbReference>
<evidence type="ECO:0000313" key="9">
    <source>
        <dbReference type="EMBL" id="KAA3438044.1"/>
    </source>
</evidence>
<dbReference type="SMART" id="SM00388">
    <property type="entry name" value="HisKA"/>
    <property type="match status" value="1"/>
</dbReference>
<evidence type="ECO:0000259" key="7">
    <source>
        <dbReference type="PROSITE" id="PS50112"/>
    </source>
</evidence>
<dbReference type="InterPro" id="IPR000700">
    <property type="entry name" value="PAS-assoc_C"/>
</dbReference>
<keyword evidence="3" id="KW-0597">Phosphoprotein</keyword>
<feature type="domain" description="PAS" evidence="7">
    <location>
        <begin position="29"/>
        <end position="81"/>
    </location>
</feature>
<proteinExistence type="predicted"/>
<dbReference type="PANTHER" id="PTHR43304:SF1">
    <property type="entry name" value="PAC DOMAIN-CONTAINING PROTEIN"/>
    <property type="match status" value="1"/>
</dbReference>
<dbReference type="SUPFAM" id="SSF55785">
    <property type="entry name" value="PYP-like sensor domain (PAS domain)"/>
    <property type="match status" value="1"/>
</dbReference>
<dbReference type="Pfam" id="PF08447">
    <property type="entry name" value="PAS_3"/>
    <property type="match status" value="1"/>
</dbReference>
<dbReference type="InterPro" id="IPR036890">
    <property type="entry name" value="HATPase_C_sf"/>
</dbReference>
<dbReference type="InterPro" id="IPR000014">
    <property type="entry name" value="PAS"/>
</dbReference>
<evidence type="ECO:0000313" key="10">
    <source>
        <dbReference type="Proteomes" id="UP000324133"/>
    </source>
</evidence>
<comment type="caution">
    <text evidence="9">The sequence shown here is derived from an EMBL/GenBank/DDBJ whole genome shotgun (WGS) entry which is preliminary data.</text>
</comment>
<dbReference type="Pfam" id="PF02518">
    <property type="entry name" value="HATPase_c"/>
    <property type="match status" value="1"/>
</dbReference>
<comment type="catalytic activity">
    <reaction evidence="1">
        <text>ATP + protein L-histidine = ADP + protein N-phospho-L-histidine.</text>
        <dbReference type="EC" id="2.7.13.3"/>
    </reaction>
</comment>
<evidence type="ECO:0000259" key="6">
    <source>
        <dbReference type="PROSITE" id="PS50109"/>
    </source>
</evidence>
<dbReference type="Gene3D" id="3.30.450.20">
    <property type="entry name" value="PAS domain"/>
    <property type="match status" value="1"/>
</dbReference>
<dbReference type="PROSITE" id="PS50109">
    <property type="entry name" value="HIS_KIN"/>
    <property type="match status" value="1"/>
</dbReference>
<accession>A0A5B6TFA1</accession>
<dbReference type="OrthoDB" id="9766459at2"/>
<dbReference type="InterPro" id="IPR036097">
    <property type="entry name" value="HisK_dim/P_sf"/>
</dbReference>
<dbReference type="NCBIfam" id="TIGR00229">
    <property type="entry name" value="sensory_box"/>
    <property type="match status" value="1"/>
</dbReference>
<dbReference type="InterPro" id="IPR003594">
    <property type="entry name" value="HATPase_dom"/>
</dbReference>
<reference evidence="9 10" key="1">
    <citation type="submission" date="2019-07" db="EMBL/GenBank/DDBJ databases">
        <title>Rufibacter sp. nov., isolated from lake sediment.</title>
        <authorList>
            <person name="Qu J.-H."/>
        </authorList>
    </citation>
    <scope>NUCLEOTIDE SEQUENCE [LARGE SCALE GENOMIC DNA]</scope>
    <source>
        <strain evidence="9 10">NBS58-1</strain>
    </source>
</reference>
<dbReference type="SUPFAM" id="SSF47384">
    <property type="entry name" value="Homodimeric domain of signal transducing histidine kinase"/>
    <property type="match status" value="1"/>
</dbReference>
<dbReference type="InterPro" id="IPR035965">
    <property type="entry name" value="PAS-like_dom_sf"/>
</dbReference>
<keyword evidence="5" id="KW-0418">Kinase</keyword>
<dbReference type="InterPro" id="IPR004358">
    <property type="entry name" value="Sig_transdc_His_kin-like_C"/>
</dbReference>
<dbReference type="SMART" id="SM00387">
    <property type="entry name" value="HATPase_c"/>
    <property type="match status" value="1"/>
</dbReference>
<dbReference type="Pfam" id="PF00512">
    <property type="entry name" value="HisKA"/>
    <property type="match status" value="1"/>
</dbReference>
<feature type="domain" description="Histidine kinase" evidence="6">
    <location>
        <begin position="189"/>
        <end position="402"/>
    </location>
</feature>
<dbReference type="EMBL" id="VKKY01000002">
    <property type="protein sequence ID" value="KAA3438044.1"/>
    <property type="molecule type" value="Genomic_DNA"/>
</dbReference>
<feature type="domain" description="PAC" evidence="8">
    <location>
        <begin position="83"/>
        <end position="131"/>
    </location>
</feature>
<dbReference type="Proteomes" id="UP000324133">
    <property type="component" value="Unassembled WGS sequence"/>
</dbReference>